<dbReference type="PIRSF" id="PIRSF000654">
    <property type="entry name" value="Integrin-linked_kinase"/>
    <property type="match status" value="1"/>
</dbReference>
<reference evidence="2 3" key="1">
    <citation type="submission" date="2014-04" db="EMBL/GenBank/DDBJ databases">
        <authorList>
            <consortium name="DOE Joint Genome Institute"/>
            <person name="Kuo A."/>
            <person name="Girlanda M."/>
            <person name="Perotto S."/>
            <person name="Kohler A."/>
            <person name="Nagy L.G."/>
            <person name="Floudas D."/>
            <person name="Copeland A."/>
            <person name="Barry K.W."/>
            <person name="Cichocki N."/>
            <person name="Veneault-Fourrey C."/>
            <person name="LaButti K."/>
            <person name="Lindquist E.A."/>
            <person name="Lipzen A."/>
            <person name="Lundell T."/>
            <person name="Morin E."/>
            <person name="Murat C."/>
            <person name="Sun H."/>
            <person name="Tunlid A."/>
            <person name="Henrissat B."/>
            <person name="Grigoriev I.V."/>
            <person name="Hibbett D.S."/>
            <person name="Martin F."/>
            <person name="Nordberg H.P."/>
            <person name="Cantor M.N."/>
            <person name="Hua S.X."/>
        </authorList>
    </citation>
    <scope>NUCLEOTIDE SEQUENCE [LARGE SCALE GENOMIC DNA]</scope>
    <source>
        <strain evidence="2 3">MUT 4182</strain>
    </source>
</reference>
<dbReference type="HOGENOM" id="CLU_000288_7_18_1"/>
<keyword evidence="3" id="KW-1185">Reference proteome</keyword>
<dbReference type="SUPFAM" id="SSF56112">
    <property type="entry name" value="Protein kinase-like (PK-like)"/>
    <property type="match status" value="1"/>
</dbReference>
<dbReference type="PROSITE" id="PS00108">
    <property type="entry name" value="PROTEIN_KINASE_ST"/>
    <property type="match status" value="1"/>
</dbReference>
<dbReference type="GO" id="GO:0005524">
    <property type="term" value="F:ATP binding"/>
    <property type="evidence" value="ECO:0007669"/>
    <property type="project" value="InterPro"/>
</dbReference>
<feature type="domain" description="Protein kinase" evidence="1">
    <location>
        <begin position="1"/>
        <end position="220"/>
    </location>
</feature>
<dbReference type="EMBL" id="KN823466">
    <property type="protein sequence ID" value="KIO16892.1"/>
    <property type="molecule type" value="Genomic_DNA"/>
</dbReference>
<dbReference type="Gene3D" id="1.10.510.10">
    <property type="entry name" value="Transferase(Phosphotransferase) domain 1"/>
    <property type="match status" value="1"/>
</dbReference>
<evidence type="ECO:0000313" key="2">
    <source>
        <dbReference type="EMBL" id="KIO16892.1"/>
    </source>
</evidence>
<sequence>LSQTFANELSLLSGLQHENIIRLLGFVESAEGRIAWIILPWEANGNLREFVQSQDWAIPERLSLIHDVACGIEYLHSRDPPICHADLKSLNILVNSDNHAVITDFGRAQPLFQLKECGTFITLTGPVYTLRWAAPEILNDEKFGLASDIWAFGWICWEIMTGNIPFDDLPGDLAVILRVTQGDLPIVASNEHISQVRALCGMMTRSWAMDPVERPAAREC</sequence>
<dbReference type="AlphaFoldDB" id="A0A0C3L5W5"/>
<dbReference type="InterPro" id="IPR008271">
    <property type="entry name" value="Ser/Thr_kinase_AS"/>
</dbReference>
<dbReference type="InterPro" id="IPR011009">
    <property type="entry name" value="Kinase-like_dom_sf"/>
</dbReference>
<gene>
    <name evidence="2" type="ORF">M407DRAFT_46952</name>
</gene>
<evidence type="ECO:0000313" key="3">
    <source>
        <dbReference type="Proteomes" id="UP000054248"/>
    </source>
</evidence>
<dbReference type="InterPro" id="IPR050167">
    <property type="entry name" value="Ser_Thr_protein_kinase"/>
</dbReference>
<accession>A0A0C3L5W5</accession>
<dbReference type="InterPro" id="IPR001245">
    <property type="entry name" value="Ser-Thr/Tyr_kinase_cat_dom"/>
</dbReference>
<feature type="non-terminal residue" evidence="2">
    <location>
        <position position="220"/>
    </location>
</feature>
<dbReference type="InterPro" id="IPR000719">
    <property type="entry name" value="Prot_kinase_dom"/>
</dbReference>
<evidence type="ECO:0000259" key="1">
    <source>
        <dbReference type="PROSITE" id="PS50011"/>
    </source>
</evidence>
<name>A0A0C3L5W5_9AGAM</name>
<dbReference type="GO" id="GO:0004672">
    <property type="term" value="F:protein kinase activity"/>
    <property type="evidence" value="ECO:0007669"/>
    <property type="project" value="InterPro"/>
</dbReference>
<dbReference type="Proteomes" id="UP000054248">
    <property type="component" value="Unassembled WGS sequence"/>
</dbReference>
<proteinExistence type="predicted"/>
<dbReference type="STRING" id="1051891.A0A0C3L5W5"/>
<dbReference type="Pfam" id="PF07714">
    <property type="entry name" value="PK_Tyr_Ser-Thr"/>
    <property type="match status" value="1"/>
</dbReference>
<dbReference type="PANTHER" id="PTHR23257">
    <property type="entry name" value="SERINE-THREONINE PROTEIN KINASE"/>
    <property type="match status" value="1"/>
</dbReference>
<dbReference type="PROSITE" id="PS50011">
    <property type="entry name" value="PROTEIN_KINASE_DOM"/>
    <property type="match status" value="1"/>
</dbReference>
<protein>
    <recommendedName>
        <fullName evidence="1">Protein kinase domain-containing protein</fullName>
    </recommendedName>
</protein>
<feature type="non-terminal residue" evidence="2">
    <location>
        <position position="1"/>
    </location>
</feature>
<dbReference type="SMART" id="SM00220">
    <property type="entry name" value="S_TKc"/>
    <property type="match status" value="1"/>
</dbReference>
<reference evidence="3" key="2">
    <citation type="submission" date="2015-01" db="EMBL/GenBank/DDBJ databases">
        <title>Evolutionary Origins and Diversification of the Mycorrhizal Mutualists.</title>
        <authorList>
            <consortium name="DOE Joint Genome Institute"/>
            <consortium name="Mycorrhizal Genomics Consortium"/>
            <person name="Kohler A."/>
            <person name="Kuo A."/>
            <person name="Nagy L.G."/>
            <person name="Floudas D."/>
            <person name="Copeland A."/>
            <person name="Barry K.W."/>
            <person name="Cichocki N."/>
            <person name="Veneault-Fourrey C."/>
            <person name="LaButti K."/>
            <person name="Lindquist E.A."/>
            <person name="Lipzen A."/>
            <person name="Lundell T."/>
            <person name="Morin E."/>
            <person name="Murat C."/>
            <person name="Riley R."/>
            <person name="Ohm R."/>
            <person name="Sun H."/>
            <person name="Tunlid A."/>
            <person name="Henrissat B."/>
            <person name="Grigoriev I.V."/>
            <person name="Hibbett D.S."/>
            <person name="Martin F."/>
        </authorList>
    </citation>
    <scope>NUCLEOTIDE SEQUENCE [LARGE SCALE GENOMIC DNA]</scope>
    <source>
        <strain evidence="3">MUT 4182</strain>
    </source>
</reference>
<organism evidence="2 3">
    <name type="scientific">Tulasnella calospora MUT 4182</name>
    <dbReference type="NCBI Taxonomy" id="1051891"/>
    <lineage>
        <taxon>Eukaryota</taxon>
        <taxon>Fungi</taxon>
        <taxon>Dikarya</taxon>
        <taxon>Basidiomycota</taxon>
        <taxon>Agaricomycotina</taxon>
        <taxon>Agaricomycetes</taxon>
        <taxon>Cantharellales</taxon>
        <taxon>Tulasnellaceae</taxon>
        <taxon>Tulasnella</taxon>
    </lineage>
</organism>
<dbReference type="OrthoDB" id="3242670at2759"/>